<keyword evidence="2" id="KW-0813">Transport</keyword>
<dbReference type="PROSITE" id="PS50850">
    <property type="entry name" value="MFS"/>
    <property type="match status" value="1"/>
</dbReference>
<feature type="transmembrane region" description="Helical" evidence="8">
    <location>
        <begin position="144"/>
        <end position="164"/>
    </location>
</feature>
<gene>
    <name evidence="10" type="ORF">F7O44_09770</name>
</gene>
<keyword evidence="5 8" id="KW-1133">Transmembrane helix</keyword>
<keyword evidence="4 8" id="KW-0812">Transmembrane</keyword>
<evidence type="ECO:0000256" key="7">
    <source>
        <dbReference type="SAM" id="MobiDB-lite"/>
    </source>
</evidence>
<feature type="transmembrane region" description="Helical" evidence="8">
    <location>
        <begin position="272"/>
        <end position="294"/>
    </location>
</feature>
<dbReference type="SUPFAM" id="SSF103473">
    <property type="entry name" value="MFS general substrate transporter"/>
    <property type="match status" value="1"/>
</dbReference>
<feature type="transmembrane region" description="Helical" evidence="8">
    <location>
        <begin position="206"/>
        <end position="225"/>
    </location>
</feature>
<evidence type="ECO:0000313" key="10">
    <source>
        <dbReference type="EMBL" id="NDL57357.1"/>
    </source>
</evidence>
<feature type="transmembrane region" description="Helical" evidence="8">
    <location>
        <begin position="483"/>
        <end position="503"/>
    </location>
</feature>
<protein>
    <submittedName>
        <fullName evidence="10">MFS transporter</fullName>
    </submittedName>
</protein>
<evidence type="ECO:0000256" key="1">
    <source>
        <dbReference type="ARBA" id="ARBA00004651"/>
    </source>
</evidence>
<evidence type="ECO:0000256" key="2">
    <source>
        <dbReference type="ARBA" id="ARBA00022448"/>
    </source>
</evidence>
<feature type="transmembrane region" description="Helical" evidence="8">
    <location>
        <begin position="62"/>
        <end position="79"/>
    </location>
</feature>
<evidence type="ECO:0000256" key="8">
    <source>
        <dbReference type="SAM" id="Phobius"/>
    </source>
</evidence>
<dbReference type="RefSeq" id="WP_162450001.1">
    <property type="nucleotide sequence ID" value="NZ_WLZY01000002.1"/>
</dbReference>
<keyword evidence="3" id="KW-1003">Cell membrane</keyword>
<feature type="transmembrane region" description="Helical" evidence="8">
    <location>
        <begin position="170"/>
        <end position="194"/>
    </location>
</feature>
<dbReference type="Gene3D" id="1.20.1250.20">
    <property type="entry name" value="MFS general substrate transporter like domains"/>
    <property type="match status" value="1"/>
</dbReference>
<feature type="transmembrane region" description="Helical" evidence="8">
    <location>
        <begin position="231"/>
        <end position="252"/>
    </location>
</feature>
<evidence type="ECO:0000256" key="6">
    <source>
        <dbReference type="ARBA" id="ARBA00023136"/>
    </source>
</evidence>
<evidence type="ECO:0000313" key="11">
    <source>
        <dbReference type="Proteomes" id="UP000460435"/>
    </source>
</evidence>
<feature type="compositionally biased region" description="Gly residues" evidence="7">
    <location>
        <begin position="538"/>
        <end position="548"/>
    </location>
</feature>
<accession>A0A7K3M2W4</accession>
<keyword evidence="11" id="KW-1185">Reference proteome</keyword>
<dbReference type="CDD" id="cd17321">
    <property type="entry name" value="MFS_MMR_MDR_like"/>
    <property type="match status" value="1"/>
</dbReference>
<proteinExistence type="predicted"/>
<evidence type="ECO:0000256" key="4">
    <source>
        <dbReference type="ARBA" id="ARBA00022692"/>
    </source>
</evidence>
<sequence>MSSAQLATPAQRAGAKEWLGLATLLLPTVLLFLTMTVLFLATPQIAADLQPSSSQVLWINDIYGFMMAGLLVAMGTLGDRVGRRRVLLFGAVAFGAASTVAAFSSSVEVLIAARAVMGLGAAAVMPATLSLISNMFQNARQRATAIGMWAASVSVGVAVGPLVGGLLLETFWWGAALLVGVPVMALVVIAAPLLVPEYRAPNAGRLDVLSVALSMAALFPFVYGIKELAKADAVAVPALALAVGVLMAVVFVRRQLRLPNPLLDVRLFGNRVFSGALGVFLLAAVALGGVYLLFTQYLQLVAELSPLEAGLWILPAALLLVVASTVSPSLARRFRPSSIIAAGLLFSAAGYGVLTQVGSPSGLTLLIVGFYILYPGIAPTMALTTNLVIGSAPPEKAGAASAVNTTASDLGLSLGIAILGSIGTAVYRTGMANDVPSGLSDVAADGARDTLPGALAAVHELPASAAYTLLDPARAAFTNGLNVAAGIAAVLALAAAVLSMTILRRVPPTSDAAPHADTGSSAVADGDVLPAEGERPTGTGGVVPAGAR</sequence>
<dbReference type="PANTHER" id="PTHR42718">
    <property type="entry name" value="MAJOR FACILITATOR SUPERFAMILY MULTIDRUG TRANSPORTER MFSC"/>
    <property type="match status" value="1"/>
</dbReference>
<comment type="caution">
    <text evidence="10">The sequence shown here is derived from an EMBL/GenBank/DDBJ whole genome shotgun (WGS) entry which is preliminary data.</text>
</comment>
<evidence type="ECO:0000256" key="3">
    <source>
        <dbReference type="ARBA" id="ARBA00022475"/>
    </source>
</evidence>
<evidence type="ECO:0000256" key="5">
    <source>
        <dbReference type="ARBA" id="ARBA00022989"/>
    </source>
</evidence>
<feature type="transmembrane region" description="Helical" evidence="8">
    <location>
        <begin position="111"/>
        <end position="132"/>
    </location>
</feature>
<evidence type="ECO:0000259" key="9">
    <source>
        <dbReference type="PROSITE" id="PS50850"/>
    </source>
</evidence>
<feature type="transmembrane region" description="Helical" evidence="8">
    <location>
        <begin position="363"/>
        <end position="389"/>
    </location>
</feature>
<dbReference type="InterPro" id="IPR020846">
    <property type="entry name" value="MFS_dom"/>
</dbReference>
<feature type="region of interest" description="Disordered" evidence="7">
    <location>
        <begin position="509"/>
        <end position="548"/>
    </location>
</feature>
<dbReference type="PANTHER" id="PTHR42718:SF47">
    <property type="entry name" value="METHYL VIOLOGEN RESISTANCE PROTEIN SMVA"/>
    <property type="match status" value="1"/>
</dbReference>
<feature type="transmembrane region" description="Helical" evidence="8">
    <location>
        <begin position="86"/>
        <end position="105"/>
    </location>
</feature>
<feature type="transmembrane region" description="Helical" evidence="8">
    <location>
        <begin position="309"/>
        <end position="327"/>
    </location>
</feature>
<dbReference type="GO" id="GO:0022857">
    <property type="term" value="F:transmembrane transporter activity"/>
    <property type="evidence" value="ECO:0007669"/>
    <property type="project" value="InterPro"/>
</dbReference>
<dbReference type="EMBL" id="WLZY01000002">
    <property type="protein sequence ID" value="NDL57357.1"/>
    <property type="molecule type" value="Genomic_DNA"/>
</dbReference>
<feature type="domain" description="Major facilitator superfamily (MFS) profile" evidence="9">
    <location>
        <begin position="20"/>
        <end position="507"/>
    </location>
</feature>
<dbReference type="AlphaFoldDB" id="A0A7K3M2W4"/>
<dbReference type="Gene3D" id="1.20.1720.10">
    <property type="entry name" value="Multidrug resistance protein D"/>
    <property type="match status" value="1"/>
</dbReference>
<comment type="subcellular location">
    <subcellularLocation>
        <location evidence="1">Cell membrane</location>
        <topology evidence="1">Multi-pass membrane protein</topology>
    </subcellularLocation>
</comment>
<feature type="transmembrane region" description="Helical" evidence="8">
    <location>
        <begin position="410"/>
        <end position="427"/>
    </location>
</feature>
<feature type="transmembrane region" description="Helical" evidence="8">
    <location>
        <begin position="21"/>
        <end position="42"/>
    </location>
</feature>
<dbReference type="InterPro" id="IPR036259">
    <property type="entry name" value="MFS_trans_sf"/>
</dbReference>
<feature type="transmembrane region" description="Helical" evidence="8">
    <location>
        <begin position="339"/>
        <end position="357"/>
    </location>
</feature>
<keyword evidence="6 8" id="KW-0472">Membrane</keyword>
<reference evidence="10 11" key="1">
    <citation type="submission" date="2019-11" db="EMBL/GenBank/DDBJ databases">
        <authorList>
            <person name="Li X.-J."/>
            <person name="Feng X.-M."/>
        </authorList>
    </citation>
    <scope>NUCLEOTIDE SEQUENCE [LARGE SCALE GENOMIC DNA]</scope>
    <source>
        <strain evidence="10 11">XMNu-373</strain>
    </source>
</reference>
<organism evidence="10 11">
    <name type="scientific">Phytoactinopolyspora mesophila</name>
    <dbReference type="NCBI Taxonomy" id="2650750"/>
    <lineage>
        <taxon>Bacteria</taxon>
        <taxon>Bacillati</taxon>
        <taxon>Actinomycetota</taxon>
        <taxon>Actinomycetes</taxon>
        <taxon>Jiangellales</taxon>
        <taxon>Jiangellaceae</taxon>
        <taxon>Phytoactinopolyspora</taxon>
    </lineage>
</organism>
<dbReference type="GO" id="GO:0005886">
    <property type="term" value="C:plasma membrane"/>
    <property type="evidence" value="ECO:0007669"/>
    <property type="project" value="UniProtKB-SubCell"/>
</dbReference>
<dbReference type="Pfam" id="PF07690">
    <property type="entry name" value="MFS_1"/>
    <property type="match status" value="1"/>
</dbReference>
<dbReference type="InterPro" id="IPR011701">
    <property type="entry name" value="MFS"/>
</dbReference>
<dbReference type="Proteomes" id="UP000460435">
    <property type="component" value="Unassembled WGS sequence"/>
</dbReference>
<name>A0A7K3M2W4_9ACTN</name>
<dbReference type="PRINTS" id="PR01036">
    <property type="entry name" value="TCRTETB"/>
</dbReference>